<dbReference type="EMBL" id="HBUE01153887">
    <property type="protein sequence ID" value="CAG6506671.1"/>
    <property type="molecule type" value="Transcribed_RNA"/>
</dbReference>
<accession>A0A8D8ITE5</accession>
<proteinExistence type="predicted"/>
<dbReference type="EMBL" id="HBUE01258935">
    <property type="protein sequence ID" value="CAG6557987.1"/>
    <property type="molecule type" value="Transcribed_RNA"/>
</dbReference>
<sequence length="103" mass="11714">MRRTRTTTTATRTWAWWTIRATFRRRCATKRVVGVRTVACWICTPRCHFNGRTTCWTGHSGSTTLSGRARVRLTRPNWPSIGTSEVSARWWGVPVVVSCRCGG</sequence>
<reference evidence="1" key="1">
    <citation type="submission" date="2021-05" db="EMBL/GenBank/DDBJ databases">
        <authorList>
            <person name="Alioto T."/>
            <person name="Alioto T."/>
            <person name="Gomez Garrido J."/>
        </authorList>
    </citation>
    <scope>NUCLEOTIDE SEQUENCE</scope>
</reference>
<protein>
    <submittedName>
        <fullName evidence="1">(northern house mosquito) hypothetical protein</fullName>
    </submittedName>
</protein>
<dbReference type="AlphaFoldDB" id="A0A8D8ITE5"/>
<name>A0A8D8ITE5_CULPI</name>
<evidence type="ECO:0000313" key="1">
    <source>
        <dbReference type="EMBL" id="CAG6557987.1"/>
    </source>
</evidence>
<organism evidence="1">
    <name type="scientific">Culex pipiens</name>
    <name type="common">House mosquito</name>
    <dbReference type="NCBI Taxonomy" id="7175"/>
    <lineage>
        <taxon>Eukaryota</taxon>
        <taxon>Metazoa</taxon>
        <taxon>Ecdysozoa</taxon>
        <taxon>Arthropoda</taxon>
        <taxon>Hexapoda</taxon>
        <taxon>Insecta</taxon>
        <taxon>Pterygota</taxon>
        <taxon>Neoptera</taxon>
        <taxon>Endopterygota</taxon>
        <taxon>Diptera</taxon>
        <taxon>Nematocera</taxon>
        <taxon>Culicoidea</taxon>
        <taxon>Culicidae</taxon>
        <taxon>Culicinae</taxon>
        <taxon>Culicini</taxon>
        <taxon>Culex</taxon>
        <taxon>Culex</taxon>
    </lineage>
</organism>